<keyword evidence="4" id="KW-1185">Reference proteome</keyword>
<dbReference type="Gene3D" id="3.20.20.380">
    <property type="entry name" value="Copper homeostasis (CutC) domain"/>
    <property type="match status" value="1"/>
</dbReference>
<reference evidence="3 4" key="1">
    <citation type="submission" date="2024-09" db="EMBL/GenBank/DDBJ databases">
        <authorList>
            <person name="Sun Q."/>
            <person name="Mori K."/>
        </authorList>
    </citation>
    <scope>NUCLEOTIDE SEQUENCE [LARGE SCALE GENOMIC DNA]</scope>
    <source>
        <strain evidence="3 4">TBRC 0563</strain>
    </source>
</reference>
<comment type="caution">
    <text evidence="3">The sequence shown here is derived from an EMBL/GenBank/DDBJ whole genome shotgun (WGS) entry which is preliminary data.</text>
</comment>
<dbReference type="PANTHER" id="PTHR12598:SF0">
    <property type="entry name" value="COPPER HOMEOSTASIS PROTEIN CUTC HOMOLOG"/>
    <property type="match status" value="1"/>
</dbReference>
<comment type="subcellular location">
    <subcellularLocation>
        <location evidence="2">Cytoplasm</location>
    </subcellularLocation>
</comment>
<dbReference type="SUPFAM" id="SSF110395">
    <property type="entry name" value="CutC-like"/>
    <property type="match status" value="1"/>
</dbReference>
<accession>A0ABV5YE61</accession>
<protein>
    <recommendedName>
        <fullName evidence="2">PF03932 family protein CutC</fullName>
    </recommendedName>
</protein>
<dbReference type="HAMAP" id="MF_00795">
    <property type="entry name" value="CutC"/>
    <property type="match status" value="1"/>
</dbReference>
<evidence type="ECO:0000313" key="3">
    <source>
        <dbReference type="EMBL" id="MFB9832747.1"/>
    </source>
</evidence>
<comment type="similarity">
    <text evidence="1 2">Belongs to the CutC family.</text>
</comment>
<gene>
    <name evidence="2" type="primary">cutC</name>
    <name evidence="3" type="ORF">ACFFNX_11180</name>
</gene>
<dbReference type="Pfam" id="PF03932">
    <property type="entry name" value="CutC"/>
    <property type="match status" value="1"/>
</dbReference>
<dbReference type="Proteomes" id="UP001589627">
    <property type="component" value="Unassembled WGS sequence"/>
</dbReference>
<sequence length="256" mass="27045">MTIPIREEPMRYEICLESVDGVAAAAEAGADRVELCAALFEGGITPSQGMIEQAVAVAAGRLRVHVIIRPRGGDFIYDPSEAEVMLRDVEAAKAAGADGVVIGALTEDAEIDTELCARLVAAARPLSVTFHRAFDVTRDPEKAFEDVVALGVDRLLTSGAAPSALEGADLIARLVEKAADRIVVMPAGGINERTAARVAEQTGAREMHFTASETVRSRSRFQAAGIYMGGALYPPETIRSVTTPARVRSIIDAASV</sequence>
<evidence type="ECO:0000256" key="2">
    <source>
        <dbReference type="HAMAP-Rule" id="MF_00795"/>
    </source>
</evidence>
<dbReference type="InterPro" id="IPR036822">
    <property type="entry name" value="CutC-like_dom_sf"/>
</dbReference>
<dbReference type="EMBL" id="JBHLZP010000059">
    <property type="protein sequence ID" value="MFB9832747.1"/>
    <property type="molecule type" value="Genomic_DNA"/>
</dbReference>
<name>A0ABV5YE61_9ACTN</name>
<dbReference type="InterPro" id="IPR005627">
    <property type="entry name" value="CutC-like"/>
</dbReference>
<keyword evidence="2" id="KW-0963">Cytoplasm</keyword>
<evidence type="ECO:0000313" key="4">
    <source>
        <dbReference type="Proteomes" id="UP001589627"/>
    </source>
</evidence>
<evidence type="ECO:0000256" key="1">
    <source>
        <dbReference type="ARBA" id="ARBA00007768"/>
    </source>
</evidence>
<proteinExistence type="inferred from homology"/>
<organism evidence="3 4">
    <name type="scientific">Actinoallomurus acaciae</name>
    <dbReference type="NCBI Taxonomy" id="502577"/>
    <lineage>
        <taxon>Bacteria</taxon>
        <taxon>Bacillati</taxon>
        <taxon>Actinomycetota</taxon>
        <taxon>Actinomycetes</taxon>
        <taxon>Streptosporangiales</taxon>
        <taxon>Thermomonosporaceae</taxon>
        <taxon>Actinoallomurus</taxon>
    </lineage>
</organism>
<dbReference type="RefSeq" id="WP_378199034.1">
    <property type="nucleotide sequence ID" value="NZ_JBHLZP010000059.1"/>
</dbReference>
<comment type="caution">
    <text evidence="2">Once thought to be involved in copper homeostasis, experiments in E.coli have shown this is not the case.</text>
</comment>
<dbReference type="PANTHER" id="PTHR12598">
    <property type="entry name" value="COPPER HOMEOSTASIS PROTEIN CUTC"/>
    <property type="match status" value="1"/>
</dbReference>